<evidence type="ECO:0000313" key="1">
    <source>
        <dbReference type="EMBL" id="SHN45853.1"/>
    </source>
</evidence>
<dbReference type="EMBL" id="FRCS01000013">
    <property type="protein sequence ID" value="SHN45853.1"/>
    <property type="molecule type" value="Genomic_DNA"/>
</dbReference>
<accession>A0A1M7RHT6</accession>
<dbReference type="Proteomes" id="UP000184440">
    <property type="component" value="Unassembled WGS sequence"/>
</dbReference>
<dbReference type="AlphaFoldDB" id="A0A1M7RHT6"/>
<name>A0A1M7RHT6_9ACTN</name>
<dbReference type="RefSeq" id="WP_073262640.1">
    <property type="nucleotide sequence ID" value="NZ_FRCS01000013.1"/>
</dbReference>
<proteinExistence type="predicted"/>
<organism evidence="1 2">
    <name type="scientific">Cryptosporangium aurantiacum</name>
    <dbReference type="NCBI Taxonomy" id="134849"/>
    <lineage>
        <taxon>Bacteria</taxon>
        <taxon>Bacillati</taxon>
        <taxon>Actinomycetota</taxon>
        <taxon>Actinomycetes</taxon>
        <taxon>Cryptosporangiales</taxon>
        <taxon>Cryptosporangiaceae</taxon>
        <taxon>Cryptosporangium</taxon>
    </lineage>
</organism>
<reference evidence="1 2" key="1">
    <citation type="submission" date="2016-11" db="EMBL/GenBank/DDBJ databases">
        <authorList>
            <person name="Jaros S."/>
            <person name="Januszkiewicz K."/>
            <person name="Wedrychowicz H."/>
        </authorList>
    </citation>
    <scope>NUCLEOTIDE SEQUENCE [LARGE SCALE GENOMIC DNA]</scope>
    <source>
        <strain evidence="1 2">DSM 46144</strain>
    </source>
</reference>
<dbReference type="OrthoDB" id="5193125at2"/>
<keyword evidence="2" id="KW-1185">Reference proteome</keyword>
<evidence type="ECO:0000313" key="2">
    <source>
        <dbReference type="Proteomes" id="UP000184440"/>
    </source>
</evidence>
<gene>
    <name evidence="1" type="ORF">SAMN05443668_11346</name>
</gene>
<protein>
    <submittedName>
        <fullName evidence="1">Uncharacterized protein</fullName>
    </submittedName>
</protein>
<dbReference type="STRING" id="134849.SAMN05443668_11346"/>
<sequence length="70" mass="7827">MPTALSIEQYLQELHDDYAARINEAVAEDRDDLAWQFADAYTREALRAQAEYGLTPSLDRLPGRSVSVAA</sequence>